<accession>A0A7M7KIW6</accession>
<dbReference type="InterPro" id="IPR006631">
    <property type="entry name" value="DM4_12"/>
</dbReference>
<dbReference type="GeneID" id="111252627"/>
<evidence type="ECO:0000313" key="2">
    <source>
        <dbReference type="Proteomes" id="UP000594260"/>
    </source>
</evidence>
<dbReference type="Proteomes" id="UP000594260">
    <property type="component" value="Unplaced"/>
</dbReference>
<proteinExistence type="predicted"/>
<dbReference type="Pfam" id="PF07841">
    <property type="entry name" value="DM4_12"/>
    <property type="match status" value="1"/>
</dbReference>
<dbReference type="PANTHER" id="PTHR21398">
    <property type="entry name" value="AGAP007094-PA"/>
    <property type="match status" value="1"/>
</dbReference>
<name>A0A7M7KIW6_VARDE</name>
<organism evidence="1 2">
    <name type="scientific">Varroa destructor</name>
    <name type="common">Honeybee mite</name>
    <dbReference type="NCBI Taxonomy" id="109461"/>
    <lineage>
        <taxon>Eukaryota</taxon>
        <taxon>Metazoa</taxon>
        <taxon>Ecdysozoa</taxon>
        <taxon>Arthropoda</taxon>
        <taxon>Chelicerata</taxon>
        <taxon>Arachnida</taxon>
        <taxon>Acari</taxon>
        <taxon>Parasitiformes</taxon>
        <taxon>Mesostigmata</taxon>
        <taxon>Gamasina</taxon>
        <taxon>Dermanyssoidea</taxon>
        <taxon>Varroidae</taxon>
        <taxon>Varroa</taxon>
    </lineage>
</organism>
<dbReference type="RefSeq" id="XP_022666567.1">
    <property type="nucleotide sequence ID" value="XM_022810832.1"/>
</dbReference>
<sequence length="204" mass="23014">MKRNFKNPHLQGPPTKPFVENLAYRLMLRPQLSWLALVAVVCLFRPVAAAPSPAQLAYSYSTNENQVSINQQRRISQEKLHRAVSRFAATGRGIAGVTEYVMKAVDRSIDRIPSIPSLDPQECMKRSVCEAHNQPDRYGLLGLTLQLIFPPYLAGEDEDAPMVSKYQQAARYGRRNDAECGRHFDGCIVSPLEVTQKIINYLIR</sequence>
<dbReference type="InParanoid" id="A0A7M7KIW6"/>
<dbReference type="OrthoDB" id="6348902at2759"/>
<reference evidence="1" key="1">
    <citation type="submission" date="2021-01" db="UniProtKB">
        <authorList>
            <consortium name="EnsemblMetazoa"/>
        </authorList>
    </citation>
    <scope>IDENTIFICATION</scope>
</reference>
<keyword evidence="2" id="KW-1185">Reference proteome</keyword>
<protein>
    <submittedName>
        <fullName evidence="1">Uncharacterized protein</fullName>
    </submittedName>
</protein>
<evidence type="ECO:0000313" key="1">
    <source>
        <dbReference type="EnsemblMetazoa" id="XP_022666567"/>
    </source>
</evidence>
<dbReference type="KEGG" id="vde:111252627"/>
<dbReference type="PANTHER" id="PTHR21398:SF6">
    <property type="entry name" value="AGAP007094-PA"/>
    <property type="match status" value="1"/>
</dbReference>
<dbReference type="AlphaFoldDB" id="A0A7M7KIW6"/>
<dbReference type="EnsemblMetazoa" id="XM_022810832">
    <property type="protein sequence ID" value="XP_022666567"/>
    <property type="gene ID" value="LOC111252627"/>
</dbReference>